<dbReference type="CDD" id="cd00383">
    <property type="entry name" value="trans_reg_C"/>
    <property type="match status" value="1"/>
</dbReference>
<accession>A0A2S6MW96</accession>
<keyword evidence="7" id="KW-1185">Reference proteome</keyword>
<dbReference type="EMBL" id="NHSJ01000133">
    <property type="protein sequence ID" value="PPQ26631.1"/>
    <property type="molecule type" value="Genomic_DNA"/>
</dbReference>
<protein>
    <submittedName>
        <fullName evidence="6">DNA-binding response regulator</fullName>
    </submittedName>
</protein>
<dbReference type="PANTHER" id="PTHR48111:SF37">
    <property type="entry name" value="RESPONSE REGULATOR PROTEIN CARR"/>
    <property type="match status" value="1"/>
</dbReference>
<dbReference type="Gene3D" id="3.40.50.2300">
    <property type="match status" value="1"/>
</dbReference>
<dbReference type="SMART" id="SM00862">
    <property type="entry name" value="Trans_reg_C"/>
    <property type="match status" value="1"/>
</dbReference>
<dbReference type="InterPro" id="IPR016032">
    <property type="entry name" value="Sig_transdc_resp-reg_C-effctor"/>
</dbReference>
<dbReference type="GO" id="GO:0000976">
    <property type="term" value="F:transcription cis-regulatory region binding"/>
    <property type="evidence" value="ECO:0007669"/>
    <property type="project" value="TreeGrafter"/>
</dbReference>
<evidence type="ECO:0000256" key="1">
    <source>
        <dbReference type="ARBA" id="ARBA00022553"/>
    </source>
</evidence>
<dbReference type="Pfam" id="PF00072">
    <property type="entry name" value="Response_reg"/>
    <property type="match status" value="1"/>
</dbReference>
<evidence type="ECO:0000256" key="3">
    <source>
        <dbReference type="ARBA" id="ARBA00023015"/>
    </source>
</evidence>
<keyword evidence="3" id="KW-0805">Transcription regulation</keyword>
<dbReference type="InterPro" id="IPR001789">
    <property type="entry name" value="Sig_transdc_resp-reg_receiver"/>
</dbReference>
<dbReference type="GO" id="GO:0032993">
    <property type="term" value="C:protein-DNA complex"/>
    <property type="evidence" value="ECO:0007669"/>
    <property type="project" value="TreeGrafter"/>
</dbReference>
<organism evidence="6 7">
    <name type="scientific">Rhodoblastus sphagnicola</name>
    <dbReference type="NCBI Taxonomy" id="333368"/>
    <lineage>
        <taxon>Bacteria</taxon>
        <taxon>Pseudomonadati</taxon>
        <taxon>Pseudomonadota</taxon>
        <taxon>Alphaproteobacteria</taxon>
        <taxon>Hyphomicrobiales</taxon>
        <taxon>Rhodoblastaceae</taxon>
        <taxon>Rhodoblastus</taxon>
    </lineage>
</organism>
<dbReference type="PROSITE" id="PS50110">
    <property type="entry name" value="RESPONSE_REGULATORY"/>
    <property type="match status" value="1"/>
</dbReference>
<dbReference type="FunFam" id="3.40.50.2300:FF:000002">
    <property type="entry name" value="DNA-binding response regulator PhoP"/>
    <property type="match status" value="1"/>
</dbReference>
<name>A0A2S6MW96_9HYPH</name>
<dbReference type="GO" id="GO:0005829">
    <property type="term" value="C:cytosol"/>
    <property type="evidence" value="ECO:0007669"/>
    <property type="project" value="TreeGrafter"/>
</dbReference>
<dbReference type="Gene3D" id="6.10.250.690">
    <property type="match status" value="1"/>
</dbReference>
<dbReference type="AlphaFoldDB" id="A0A2S6MW96"/>
<dbReference type="InterPro" id="IPR039420">
    <property type="entry name" value="WalR-like"/>
</dbReference>
<dbReference type="OrthoDB" id="5297525at2"/>
<evidence type="ECO:0000256" key="5">
    <source>
        <dbReference type="ARBA" id="ARBA00023163"/>
    </source>
</evidence>
<dbReference type="Proteomes" id="UP000239089">
    <property type="component" value="Unassembled WGS sequence"/>
</dbReference>
<sequence length="224" mass="25136">MRILVVEDESKVGEELRRALGAAGHVAELARDGEAAWFLGDTEDFDLAVLDLGLPKLDGTQVLKRWRANGRVLPVLVLTARDGWSEKVECIDAGADDYLVKPFRIEEFMARVRALLRRATGHGSATLTLGDVALDTRISRVLLGGVPVDLSPMEYRLVHYLMHHVGRATPQIELTEHIYAQDFERNANAIEVLVARIRRKLGDDFIKTRRGYGYHVGELDERKP</sequence>
<dbReference type="PROSITE" id="PS51755">
    <property type="entry name" value="OMPR_PHOB"/>
    <property type="match status" value="1"/>
</dbReference>
<dbReference type="Pfam" id="PF00486">
    <property type="entry name" value="Trans_reg_C"/>
    <property type="match status" value="1"/>
</dbReference>
<dbReference type="RefSeq" id="WP_104510395.1">
    <property type="nucleotide sequence ID" value="NZ_JACIGC010000001.1"/>
</dbReference>
<proteinExistence type="predicted"/>
<reference evidence="6 7" key="1">
    <citation type="journal article" date="2018" name="Arch. Microbiol.">
        <title>New insights into the metabolic potential of the phototrophic purple bacterium Rhodopila globiformis DSM 161(T) from its draft genome sequence and evidence for a vanadium-dependent nitrogenase.</title>
        <authorList>
            <person name="Imhoff J.F."/>
            <person name="Rahn T."/>
            <person name="Kunzel S."/>
            <person name="Neulinger S.C."/>
        </authorList>
    </citation>
    <scope>NUCLEOTIDE SEQUENCE [LARGE SCALE GENOMIC DNA]</scope>
    <source>
        <strain evidence="6 7">DSM 16996</strain>
    </source>
</reference>
<dbReference type="Gene3D" id="1.10.10.10">
    <property type="entry name" value="Winged helix-like DNA-binding domain superfamily/Winged helix DNA-binding domain"/>
    <property type="match status" value="1"/>
</dbReference>
<dbReference type="SUPFAM" id="SSF52172">
    <property type="entry name" value="CheY-like"/>
    <property type="match status" value="1"/>
</dbReference>
<dbReference type="GO" id="GO:0000156">
    <property type="term" value="F:phosphorelay response regulator activity"/>
    <property type="evidence" value="ECO:0007669"/>
    <property type="project" value="TreeGrafter"/>
</dbReference>
<dbReference type="InterPro" id="IPR036388">
    <property type="entry name" value="WH-like_DNA-bd_sf"/>
</dbReference>
<dbReference type="InterPro" id="IPR011006">
    <property type="entry name" value="CheY-like_superfamily"/>
</dbReference>
<dbReference type="SMART" id="SM00448">
    <property type="entry name" value="REC"/>
    <property type="match status" value="1"/>
</dbReference>
<keyword evidence="1" id="KW-0597">Phosphoprotein</keyword>
<comment type="caution">
    <text evidence="6">The sequence shown here is derived from an EMBL/GenBank/DDBJ whole genome shotgun (WGS) entry which is preliminary data.</text>
</comment>
<keyword evidence="4 6" id="KW-0238">DNA-binding</keyword>
<dbReference type="InterPro" id="IPR001867">
    <property type="entry name" value="OmpR/PhoB-type_DNA-bd"/>
</dbReference>
<evidence type="ECO:0000313" key="7">
    <source>
        <dbReference type="Proteomes" id="UP000239089"/>
    </source>
</evidence>
<gene>
    <name evidence="6" type="ORF">CCR94_21955</name>
</gene>
<evidence type="ECO:0000256" key="4">
    <source>
        <dbReference type="ARBA" id="ARBA00023125"/>
    </source>
</evidence>
<dbReference type="GO" id="GO:0006355">
    <property type="term" value="P:regulation of DNA-templated transcription"/>
    <property type="evidence" value="ECO:0007669"/>
    <property type="project" value="InterPro"/>
</dbReference>
<dbReference type="PANTHER" id="PTHR48111">
    <property type="entry name" value="REGULATOR OF RPOS"/>
    <property type="match status" value="1"/>
</dbReference>
<evidence type="ECO:0000256" key="2">
    <source>
        <dbReference type="ARBA" id="ARBA00023012"/>
    </source>
</evidence>
<evidence type="ECO:0000313" key="6">
    <source>
        <dbReference type="EMBL" id="PPQ26631.1"/>
    </source>
</evidence>
<dbReference type="SUPFAM" id="SSF46894">
    <property type="entry name" value="C-terminal effector domain of the bipartite response regulators"/>
    <property type="match status" value="1"/>
</dbReference>
<keyword evidence="5" id="KW-0804">Transcription</keyword>
<keyword evidence="2" id="KW-0902">Two-component regulatory system</keyword>